<reference evidence="1 2" key="1">
    <citation type="submission" date="2019-05" db="EMBL/GenBank/DDBJ databases">
        <title>Verrucobacter flavum gen. nov., sp. nov. a new member of the family Verrucomicrobiaceae.</title>
        <authorList>
            <person name="Szuroczki S."/>
            <person name="Abbaszade G."/>
            <person name="Szabo A."/>
            <person name="Felfoldi T."/>
            <person name="Schumann P."/>
            <person name="Boka K."/>
            <person name="Keki Z."/>
            <person name="Toumi M."/>
            <person name="Toth E."/>
        </authorList>
    </citation>
    <scope>NUCLEOTIDE SEQUENCE [LARGE SCALE GENOMIC DNA]</scope>
    <source>
        <strain evidence="1 2">MG-N-17</strain>
    </source>
</reference>
<name>A0A5R8KES4_9BACT</name>
<evidence type="ECO:0000313" key="2">
    <source>
        <dbReference type="Proteomes" id="UP000306196"/>
    </source>
</evidence>
<dbReference type="RefSeq" id="WP_138086263.1">
    <property type="nucleotide sequence ID" value="NZ_VAUV01000007.1"/>
</dbReference>
<comment type="caution">
    <text evidence="1">The sequence shown here is derived from an EMBL/GenBank/DDBJ whole genome shotgun (WGS) entry which is preliminary data.</text>
</comment>
<proteinExistence type="predicted"/>
<protein>
    <submittedName>
        <fullName evidence="1">Uncharacterized protein</fullName>
    </submittedName>
</protein>
<organism evidence="1 2">
    <name type="scientific">Phragmitibacter flavus</name>
    <dbReference type="NCBI Taxonomy" id="2576071"/>
    <lineage>
        <taxon>Bacteria</taxon>
        <taxon>Pseudomonadati</taxon>
        <taxon>Verrucomicrobiota</taxon>
        <taxon>Verrucomicrobiia</taxon>
        <taxon>Verrucomicrobiales</taxon>
        <taxon>Verrucomicrobiaceae</taxon>
        <taxon>Phragmitibacter</taxon>
    </lineage>
</organism>
<dbReference type="EMBL" id="VAUV01000007">
    <property type="protein sequence ID" value="TLD70792.1"/>
    <property type="molecule type" value="Genomic_DNA"/>
</dbReference>
<gene>
    <name evidence="1" type="ORF">FEM03_10815</name>
</gene>
<dbReference type="AlphaFoldDB" id="A0A5R8KES4"/>
<sequence>MITLTLSSSGIAQLDPGQVPQYFDELPAALREAAQTKKKIILYTGTAHHLRTSSPREYFFRHFAEPNVAVRHAIKDWLVCEQFVLEPMSKSGRNNPDYQKQMAARFDPLHAKYDIRFLTPTITLLAEDGRKIAGPFQPSDLPSLARHLEPPQVANATVVAKSKPFAIFAGQDIDAAERADRRLVALTPFLTVTNYYYLGEELQFELKELALDKFEDQGRFHVVIIYASGRFKPQLPPGHSPVLLLDGKFFRAGSGRIDPADMTTRGVGVVPVTPGDDWISISIDNKDQLESLTKELLQLKALPR</sequence>
<accession>A0A5R8KES4</accession>
<evidence type="ECO:0000313" key="1">
    <source>
        <dbReference type="EMBL" id="TLD70792.1"/>
    </source>
</evidence>
<keyword evidence="2" id="KW-1185">Reference proteome</keyword>
<dbReference type="Proteomes" id="UP000306196">
    <property type="component" value="Unassembled WGS sequence"/>
</dbReference>